<gene>
    <name evidence="2" type="ORF">ACFSX5_09170</name>
</gene>
<organism evidence="2 3">
    <name type="scientific">Devosia albogilva</name>
    <dbReference type="NCBI Taxonomy" id="429726"/>
    <lineage>
        <taxon>Bacteria</taxon>
        <taxon>Pseudomonadati</taxon>
        <taxon>Pseudomonadota</taxon>
        <taxon>Alphaproteobacteria</taxon>
        <taxon>Hyphomicrobiales</taxon>
        <taxon>Devosiaceae</taxon>
        <taxon>Devosia</taxon>
    </lineage>
</organism>
<feature type="chain" id="PRO_5045458777" description="UrcA family protein" evidence="1">
    <location>
        <begin position="22"/>
        <end position="149"/>
    </location>
</feature>
<dbReference type="RefSeq" id="WP_386833009.1">
    <property type="nucleotide sequence ID" value="NZ_JBHUNP010000001.1"/>
</dbReference>
<accession>A0ABW5QJU3</accession>
<evidence type="ECO:0000313" key="2">
    <source>
        <dbReference type="EMBL" id="MFD2647960.1"/>
    </source>
</evidence>
<reference evidence="3" key="1">
    <citation type="journal article" date="2019" name="Int. J. Syst. Evol. Microbiol.">
        <title>The Global Catalogue of Microorganisms (GCM) 10K type strain sequencing project: providing services to taxonomists for standard genome sequencing and annotation.</title>
        <authorList>
            <consortium name="The Broad Institute Genomics Platform"/>
            <consortium name="The Broad Institute Genome Sequencing Center for Infectious Disease"/>
            <person name="Wu L."/>
            <person name="Ma J."/>
        </authorList>
    </citation>
    <scope>NUCLEOTIDE SEQUENCE [LARGE SCALE GENOMIC DNA]</scope>
    <source>
        <strain evidence="3">CCM 7427</strain>
    </source>
</reference>
<dbReference type="Proteomes" id="UP001597521">
    <property type="component" value="Unassembled WGS sequence"/>
</dbReference>
<name>A0ABW5QJU3_9HYPH</name>
<comment type="caution">
    <text evidence="2">The sequence shown here is derived from an EMBL/GenBank/DDBJ whole genome shotgun (WGS) entry which is preliminary data.</text>
</comment>
<evidence type="ECO:0000256" key="1">
    <source>
        <dbReference type="SAM" id="SignalP"/>
    </source>
</evidence>
<keyword evidence="1" id="KW-0732">Signal</keyword>
<evidence type="ECO:0000313" key="3">
    <source>
        <dbReference type="Proteomes" id="UP001597521"/>
    </source>
</evidence>
<sequence length="149" mass="15083">MIRTTAAALVLALAASTTSMAQEATTPPADTQVTVDPSANVRALPKAVDILTGLYATLATVEICEIALDPAIQAAIDADRASMEASAAFDQPTGEKAYQAVLADVRKTNPDCAEGSADRQGVDAVTAVYASRTAAAPAPAAAPEATPQQ</sequence>
<feature type="signal peptide" evidence="1">
    <location>
        <begin position="1"/>
        <end position="21"/>
    </location>
</feature>
<dbReference type="EMBL" id="JBHUNP010000001">
    <property type="protein sequence ID" value="MFD2647960.1"/>
    <property type="molecule type" value="Genomic_DNA"/>
</dbReference>
<proteinExistence type="predicted"/>
<keyword evidence="3" id="KW-1185">Reference proteome</keyword>
<protein>
    <recommendedName>
        <fullName evidence="4">UrcA family protein</fullName>
    </recommendedName>
</protein>
<evidence type="ECO:0008006" key="4">
    <source>
        <dbReference type="Google" id="ProtNLM"/>
    </source>
</evidence>